<name>A0A1F5KHF0_9BACT</name>
<dbReference type="Proteomes" id="UP000177328">
    <property type="component" value="Unassembled WGS sequence"/>
</dbReference>
<evidence type="ECO:0000313" key="1">
    <source>
        <dbReference type="EMBL" id="OGE40240.1"/>
    </source>
</evidence>
<reference evidence="1 2" key="1">
    <citation type="journal article" date="2016" name="Nat. Commun.">
        <title>Thousands of microbial genomes shed light on interconnected biogeochemical processes in an aquifer system.</title>
        <authorList>
            <person name="Anantharaman K."/>
            <person name="Brown C.T."/>
            <person name="Hug L.A."/>
            <person name="Sharon I."/>
            <person name="Castelle C.J."/>
            <person name="Probst A.J."/>
            <person name="Thomas B.C."/>
            <person name="Singh A."/>
            <person name="Wilkins M.J."/>
            <person name="Karaoz U."/>
            <person name="Brodie E.L."/>
            <person name="Williams K.H."/>
            <person name="Hubbard S.S."/>
            <person name="Banfield J.F."/>
        </authorList>
    </citation>
    <scope>NUCLEOTIDE SEQUENCE [LARGE SCALE GENOMIC DNA]</scope>
</reference>
<gene>
    <name evidence="1" type="ORF">A3D25_05160</name>
</gene>
<evidence type="ECO:0000313" key="2">
    <source>
        <dbReference type="Proteomes" id="UP000177328"/>
    </source>
</evidence>
<comment type="caution">
    <text evidence="1">The sequence shown here is derived from an EMBL/GenBank/DDBJ whole genome shotgun (WGS) entry which is preliminary data.</text>
</comment>
<sequence>MESVPDILYKTPPTFTRQERLVWEMSTSTYSPRTHERGVINRSIDFKKAKVEDPVFARVLVGLAETGCFSPQFLDDKLKVLGTPNQFFNRLFRRNNHYIGPFIDTMLNRVDAYDFKQYRLGGLLTGDAVGITIGYPQNRLVLFLDNICRAADPLAATTAIDAYVNFYRTSRQVISRKAEGIMETGKSGSKNDSLSIPDRRVLSSRIVELPNTDPAVSVFMEKLRLFVEAYKYACPRLLLNEGVHINPLNRQVVFSTEIKEGLWMVCKRELESGAYLLTEILERGTPISPLPERFFFISEGDRMTSSRVVRSISDGHNIQTNGSDIHVRDDGVRDPRNCPFFTTGFTSLKHGWVRD</sequence>
<dbReference type="AlphaFoldDB" id="A0A1F5KHF0"/>
<proteinExistence type="predicted"/>
<protein>
    <submittedName>
        <fullName evidence="1">Uncharacterized protein</fullName>
    </submittedName>
</protein>
<organism evidence="1 2">
    <name type="scientific">Candidatus Daviesbacteria bacterium RIFCSPHIGHO2_02_FULL_43_12</name>
    <dbReference type="NCBI Taxonomy" id="1797776"/>
    <lineage>
        <taxon>Bacteria</taxon>
        <taxon>Candidatus Daviesiibacteriota</taxon>
    </lineage>
</organism>
<dbReference type="EMBL" id="MFDD01000013">
    <property type="protein sequence ID" value="OGE40240.1"/>
    <property type="molecule type" value="Genomic_DNA"/>
</dbReference>
<accession>A0A1F5KHF0</accession>